<feature type="compositionally biased region" description="Basic and acidic residues" evidence="3">
    <location>
        <begin position="124"/>
        <end position="133"/>
    </location>
</feature>
<dbReference type="AlphaFoldDB" id="A0A6J4R3I0"/>
<dbReference type="InterPro" id="IPR031107">
    <property type="entry name" value="Small_HSP"/>
</dbReference>
<dbReference type="Pfam" id="PF00011">
    <property type="entry name" value="HSP20"/>
    <property type="match status" value="1"/>
</dbReference>
<gene>
    <name evidence="5" type="ORF">AVDCRST_MAG25-1138</name>
</gene>
<dbReference type="EMBL" id="CADCVI010000070">
    <property type="protein sequence ID" value="CAA9463145.1"/>
    <property type="molecule type" value="Genomic_DNA"/>
</dbReference>
<evidence type="ECO:0000259" key="4">
    <source>
        <dbReference type="PROSITE" id="PS01031"/>
    </source>
</evidence>
<organism evidence="5">
    <name type="scientific">uncultured Rubrobacteraceae bacterium</name>
    <dbReference type="NCBI Taxonomy" id="349277"/>
    <lineage>
        <taxon>Bacteria</taxon>
        <taxon>Bacillati</taxon>
        <taxon>Actinomycetota</taxon>
        <taxon>Rubrobacteria</taxon>
        <taxon>Rubrobacterales</taxon>
        <taxon>Rubrobacteraceae</taxon>
        <taxon>environmental samples</taxon>
    </lineage>
</organism>
<dbReference type="InterPro" id="IPR008978">
    <property type="entry name" value="HSP20-like_chaperone"/>
</dbReference>
<evidence type="ECO:0000313" key="5">
    <source>
        <dbReference type="EMBL" id="CAA9463145.1"/>
    </source>
</evidence>
<accession>A0A6J4R3I0</accession>
<dbReference type="CDD" id="cd06464">
    <property type="entry name" value="ACD_sHsps-like"/>
    <property type="match status" value="1"/>
</dbReference>
<evidence type="ECO:0000256" key="1">
    <source>
        <dbReference type="PROSITE-ProRule" id="PRU00285"/>
    </source>
</evidence>
<evidence type="ECO:0000256" key="3">
    <source>
        <dbReference type="SAM" id="MobiDB-lite"/>
    </source>
</evidence>
<feature type="compositionally biased region" description="Basic and acidic residues" evidence="3">
    <location>
        <begin position="1"/>
        <end position="22"/>
    </location>
</feature>
<dbReference type="PROSITE" id="PS01031">
    <property type="entry name" value="SHSP"/>
    <property type="match status" value="1"/>
</dbReference>
<dbReference type="Gene3D" id="2.60.40.790">
    <property type="match status" value="1"/>
</dbReference>
<proteinExistence type="inferred from homology"/>
<protein>
    <recommendedName>
        <fullName evidence="4">SHSP domain-containing protein</fullName>
    </recommendedName>
</protein>
<dbReference type="InterPro" id="IPR002068">
    <property type="entry name" value="A-crystallin/Hsp20_dom"/>
</dbReference>
<name>A0A6J4R3I0_9ACTN</name>
<dbReference type="PANTHER" id="PTHR11527">
    <property type="entry name" value="HEAT-SHOCK PROTEIN 20 FAMILY MEMBER"/>
    <property type="match status" value="1"/>
</dbReference>
<dbReference type="SUPFAM" id="SSF49764">
    <property type="entry name" value="HSP20-like chaperones"/>
    <property type="match status" value="1"/>
</dbReference>
<comment type="similarity">
    <text evidence="1 2">Belongs to the small heat shock protein (HSP20) family.</text>
</comment>
<evidence type="ECO:0000256" key="2">
    <source>
        <dbReference type="RuleBase" id="RU003616"/>
    </source>
</evidence>
<feature type="region of interest" description="Disordered" evidence="3">
    <location>
        <begin position="1"/>
        <end position="25"/>
    </location>
</feature>
<reference evidence="5" key="1">
    <citation type="submission" date="2020-02" db="EMBL/GenBank/DDBJ databases">
        <authorList>
            <person name="Meier V. D."/>
        </authorList>
    </citation>
    <scope>NUCLEOTIDE SEQUENCE</scope>
    <source>
        <strain evidence="5">AVDCRST_MAG25</strain>
    </source>
</reference>
<feature type="region of interest" description="Disordered" evidence="3">
    <location>
        <begin position="124"/>
        <end position="144"/>
    </location>
</feature>
<feature type="domain" description="SHSP" evidence="4">
    <location>
        <begin position="22"/>
        <end position="134"/>
    </location>
</feature>
<sequence>MSEMARMREYAERGGGQEEGRRTHATAWVPTTDIFAVGDDLVVRCELAGVGPDDVEISLSGGALTIDGERTGEPEASEYYARERYYGRFRRRLKLPEGIDGSRISARFENGLLEITVRGGVDHHEPESIRIEHAPSGARSIRTS</sequence>